<dbReference type="GO" id="GO:0006094">
    <property type="term" value="P:gluconeogenesis"/>
    <property type="evidence" value="ECO:0007669"/>
    <property type="project" value="TreeGrafter"/>
</dbReference>
<dbReference type="InterPro" id="IPR003379">
    <property type="entry name" value="Carboxylase_cons_dom"/>
</dbReference>
<dbReference type="GO" id="GO:0005737">
    <property type="term" value="C:cytoplasm"/>
    <property type="evidence" value="ECO:0007669"/>
    <property type="project" value="TreeGrafter"/>
</dbReference>
<dbReference type="NCBIfam" id="NF006761">
    <property type="entry name" value="PRK09282.1"/>
    <property type="match status" value="1"/>
</dbReference>
<dbReference type="Pfam" id="PF02436">
    <property type="entry name" value="PYC_OADA"/>
    <property type="match status" value="1"/>
</dbReference>
<dbReference type="SUPFAM" id="SSF51569">
    <property type="entry name" value="Aldolase"/>
    <property type="match status" value="1"/>
</dbReference>
<dbReference type="Gene3D" id="3.20.20.70">
    <property type="entry name" value="Aldolase class I"/>
    <property type="match status" value="1"/>
</dbReference>
<gene>
    <name evidence="2" type="ORF">A2024_06600</name>
</gene>
<dbReference type="InterPro" id="IPR000891">
    <property type="entry name" value="PYR_CT"/>
</dbReference>
<dbReference type="InterPro" id="IPR013785">
    <property type="entry name" value="Aldolase_TIM"/>
</dbReference>
<dbReference type="EMBL" id="MFFM01000012">
    <property type="protein sequence ID" value="OGF13805.1"/>
    <property type="molecule type" value="Genomic_DNA"/>
</dbReference>
<dbReference type="InterPro" id="IPR055268">
    <property type="entry name" value="PCB-like"/>
</dbReference>
<dbReference type="PANTHER" id="PTHR43778">
    <property type="entry name" value="PYRUVATE CARBOXYLASE"/>
    <property type="match status" value="1"/>
</dbReference>
<dbReference type="CDD" id="cd07937">
    <property type="entry name" value="DRE_TIM_PC_TC_5S"/>
    <property type="match status" value="1"/>
</dbReference>
<protein>
    <recommendedName>
        <fullName evidence="1">Pyruvate carboxyltransferase domain-containing protein</fullName>
    </recommendedName>
</protein>
<organism evidence="2 3">
    <name type="scientific">Candidatus Edwardsbacteria bacterium GWF2_54_11</name>
    <dbReference type="NCBI Taxonomy" id="1817851"/>
    <lineage>
        <taxon>Bacteria</taxon>
        <taxon>Candidatus Edwardsiibacteriota</taxon>
    </lineage>
</organism>
<dbReference type="GO" id="GO:0004736">
    <property type="term" value="F:pyruvate carboxylase activity"/>
    <property type="evidence" value="ECO:0007669"/>
    <property type="project" value="TreeGrafter"/>
</dbReference>
<evidence type="ECO:0000313" key="3">
    <source>
        <dbReference type="Proteomes" id="UP000177230"/>
    </source>
</evidence>
<dbReference type="PROSITE" id="PS50991">
    <property type="entry name" value="PYR_CT"/>
    <property type="match status" value="1"/>
</dbReference>
<dbReference type="SUPFAM" id="SSF89000">
    <property type="entry name" value="post-HMGL domain-like"/>
    <property type="match status" value="1"/>
</dbReference>
<sequence>MSKKPETRSDIKKGGPEEHIVNITETAFRDAHQSLIATRMRTQDMIPMIEKMDQVGYWSFEMWGGATFDTMLRFLDENPWDRIRIFKKHAKKTRLQMLLRGQNLVGYKHYADDILEHFIKKAAELGIDVFRVFDALNDIRNMEKAIVTAKKTGATVQGAISYTLSPVHSIDGFVKFARELKELGCDIITIKDMAGLISPASARELVGKLKSEVGLPVCLHSHCTTGMAPTSYFAAAQAGADILDCAISPFGSGTSQPPTETMAEMLDNSGFGLKLDRSHFLEIAEYFQEIKDSAYQHLITPVAERVDVRALVYQVPGGMLTNMVSQLEKQNASDKFEAVLKEIPRVRAELGYVPLVTPTSQIVGTQATFNVLGGERYKIIIQEVKDLCKGLYGKTPAPIDPLVMKKAIGDEKPITDRPADHIAPEWDKCKKEMAGISDKEEDILSYALYPAVAKEYFAVQQDPLKKKARQESLKGGVPAPDGHPQRRFVMRVNGEDYDVGITEIE</sequence>
<feature type="domain" description="Pyruvate carboxyltransferase" evidence="1">
    <location>
        <begin position="21"/>
        <end position="281"/>
    </location>
</feature>
<evidence type="ECO:0000313" key="2">
    <source>
        <dbReference type="EMBL" id="OGF13805.1"/>
    </source>
</evidence>
<name>A0A1F5RH50_9BACT</name>
<dbReference type="AlphaFoldDB" id="A0A1F5RH50"/>
<comment type="caution">
    <text evidence="2">The sequence shown here is derived from an EMBL/GenBank/DDBJ whole genome shotgun (WGS) entry which is preliminary data.</text>
</comment>
<proteinExistence type="predicted"/>
<dbReference type="PANTHER" id="PTHR43778:SF2">
    <property type="entry name" value="PYRUVATE CARBOXYLASE, MITOCHONDRIAL"/>
    <property type="match status" value="1"/>
</dbReference>
<evidence type="ECO:0000259" key="1">
    <source>
        <dbReference type="PROSITE" id="PS50991"/>
    </source>
</evidence>
<dbReference type="Proteomes" id="UP000177230">
    <property type="component" value="Unassembled WGS sequence"/>
</dbReference>
<reference evidence="2 3" key="1">
    <citation type="journal article" date="2016" name="Nat. Commun.">
        <title>Thousands of microbial genomes shed light on interconnected biogeochemical processes in an aquifer system.</title>
        <authorList>
            <person name="Anantharaman K."/>
            <person name="Brown C.T."/>
            <person name="Hug L.A."/>
            <person name="Sharon I."/>
            <person name="Castelle C.J."/>
            <person name="Probst A.J."/>
            <person name="Thomas B.C."/>
            <person name="Singh A."/>
            <person name="Wilkins M.J."/>
            <person name="Karaoz U."/>
            <person name="Brodie E.L."/>
            <person name="Williams K.H."/>
            <person name="Hubbard S.S."/>
            <person name="Banfield J.F."/>
        </authorList>
    </citation>
    <scope>NUCLEOTIDE SEQUENCE [LARGE SCALE GENOMIC DNA]</scope>
</reference>
<dbReference type="Pfam" id="PF00682">
    <property type="entry name" value="HMGL-like"/>
    <property type="match status" value="1"/>
</dbReference>
<accession>A0A1F5RH50</accession>